<feature type="compositionally biased region" description="Basic and acidic residues" evidence="1">
    <location>
        <begin position="1"/>
        <end position="16"/>
    </location>
</feature>
<evidence type="ECO:0000313" key="3">
    <source>
        <dbReference type="EMBL" id="MEV0711300.1"/>
    </source>
</evidence>
<keyword evidence="4" id="KW-1185">Reference proteome</keyword>
<accession>A0ABV3G0U2</accession>
<keyword evidence="3" id="KW-0378">Hydrolase</keyword>
<organism evidence="3 4">
    <name type="scientific">Nocardia aurea</name>
    <dbReference type="NCBI Taxonomy" id="2144174"/>
    <lineage>
        <taxon>Bacteria</taxon>
        <taxon>Bacillati</taxon>
        <taxon>Actinomycetota</taxon>
        <taxon>Actinomycetes</taxon>
        <taxon>Mycobacteriales</taxon>
        <taxon>Nocardiaceae</taxon>
        <taxon>Nocardia</taxon>
    </lineage>
</organism>
<dbReference type="GO" id="GO:0016787">
    <property type="term" value="F:hydrolase activity"/>
    <property type="evidence" value="ECO:0007669"/>
    <property type="project" value="UniProtKB-KW"/>
</dbReference>
<dbReference type="RefSeq" id="WP_357787591.1">
    <property type="nucleotide sequence ID" value="NZ_JBFAKC010000014.1"/>
</dbReference>
<gene>
    <name evidence="3" type="ORF">AB0I48_27420</name>
</gene>
<evidence type="ECO:0000256" key="1">
    <source>
        <dbReference type="SAM" id="MobiDB-lite"/>
    </source>
</evidence>
<dbReference type="Proteomes" id="UP001551695">
    <property type="component" value="Unassembled WGS sequence"/>
</dbReference>
<proteinExistence type="predicted"/>
<name>A0ABV3G0U2_9NOCA</name>
<dbReference type="Pfam" id="PF08386">
    <property type="entry name" value="Abhydrolase_4"/>
    <property type="match status" value="1"/>
</dbReference>
<evidence type="ECO:0000259" key="2">
    <source>
        <dbReference type="Pfam" id="PF08386"/>
    </source>
</evidence>
<feature type="domain" description="Peptidase S33 tripeptidyl aminopeptidase-like C-terminal" evidence="2">
    <location>
        <begin position="35"/>
        <end position="80"/>
    </location>
</feature>
<sequence length="89" mass="9214">MRTDGRGPVERAESAESPRSGDTSVGCPTTTGRRSGDHARMVTADQGGHLAYLFQANTCLNGTVTTFPATGQQPENDVVCAAESASSGR</sequence>
<dbReference type="InterPro" id="IPR013595">
    <property type="entry name" value="Pept_S33_TAP-like_C"/>
</dbReference>
<comment type="caution">
    <text evidence="3">The sequence shown here is derived from an EMBL/GenBank/DDBJ whole genome shotgun (WGS) entry which is preliminary data.</text>
</comment>
<protein>
    <submittedName>
        <fullName evidence="3">Alpha/beta hydrolase</fullName>
    </submittedName>
</protein>
<evidence type="ECO:0000313" key="4">
    <source>
        <dbReference type="Proteomes" id="UP001551695"/>
    </source>
</evidence>
<dbReference type="EMBL" id="JBFAKC010000014">
    <property type="protein sequence ID" value="MEV0711300.1"/>
    <property type="molecule type" value="Genomic_DNA"/>
</dbReference>
<feature type="compositionally biased region" description="Polar residues" evidence="1">
    <location>
        <begin position="20"/>
        <end position="33"/>
    </location>
</feature>
<feature type="region of interest" description="Disordered" evidence="1">
    <location>
        <begin position="1"/>
        <end position="38"/>
    </location>
</feature>
<reference evidence="3 4" key="1">
    <citation type="submission" date="2024-06" db="EMBL/GenBank/DDBJ databases">
        <title>The Natural Products Discovery Center: Release of the First 8490 Sequenced Strains for Exploring Actinobacteria Biosynthetic Diversity.</title>
        <authorList>
            <person name="Kalkreuter E."/>
            <person name="Kautsar S.A."/>
            <person name="Yang D."/>
            <person name="Bader C.D."/>
            <person name="Teijaro C.N."/>
            <person name="Fluegel L."/>
            <person name="Davis C.M."/>
            <person name="Simpson J.R."/>
            <person name="Lauterbach L."/>
            <person name="Steele A.D."/>
            <person name="Gui C."/>
            <person name="Meng S."/>
            <person name="Li G."/>
            <person name="Viehrig K."/>
            <person name="Ye F."/>
            <person name="Su P."/>
            <person name="Kiefer A.F."/>
            <person name="Nichols A."/>
            <person name="Cepeda A.J."/>
            <person name="Yan W."/>
            <person name="Fan B."/>
            <person name="Jiang Y."/>
            <person name="Adhikari A."/>
            <person name="Zheng C.-J."/>
            <person name="Schuster L."/>
            <person name="Cowan T.M."/>
            <person name="Smanski M.J."/>
            <person name="Chevrette M.G."/>
            <person name="De Carvalho L.P.S."/>
            <person name="Shen B."/>
        </authorList>
    </citation>
    <scope>NUCLEOTIDE SEQUENCE [LARGE SCALE GENOMIC DNA]</scope>
    <source>
        <strain evidence="3 4">NPDC050403</strain>
    </source>
</reference>